<reference evidence="1" key="1">
    <citation type="journal article" date="2023" name="Nat. Commun.">
        <title>Diploid and tetraploid genomes of Acorus and the evolution of monocots.</title>
        <authorList>
            <person name="Ma L."/>
            <person name="Liu K.W."/>
            <person name="Li Z."/>
            <person name="Hsiao Y.Y."/>
            <person name="Qi Y."/>
            <person name="Fu T."/>
            <person name="Tang G.D."/>
            <person name="Zhang D."/>
            <person name="Sun W.H."/>
            <person name="Liu D.K."/>
            <person name="Li Y."/>
            <person name="Chen G.Z."/>
            <person name="Liu X.D."/>
            <person name="Liao X.Y."/>
            <person name="Jiang Y.T."/>
            <person name="Yu X."/>
            <person name="Hao Y."/>
            <person name="Huang J."/>
            <person name="Zhao X.W."/>
            <person name="Ke S."/>
            <person name="Chen Y.Y."/>
            <person name="Wu W.L."/>
            <person name="Hsu J.L."/>
            <person name="Lin Y.F."/>
            <person name="Huang M.D."/>
            <person name="Li C.Y."/>
            <person name="Huang L."/>
            <person name="Wang Z.W."/>
            <person name="Zhao X."/>
            <person name="Zhong W.Y."/>
            <person name="Peng D.H."/>
            <person name="Ahmad S."/>
            <person name="Lan S."/>
            <person name="Zhang J.S."/>
            <person name="Tsai W.C."/>
            <person name="Van de Peer Y."/>
            <person name="Liu Z.J."/>
        </authorList>
    </citation>
    <scope>NUCLEOTIDE SEQUENCE</scope>
    <source>
        <strain evidence="1">CP</strain>
    </source>
</reference>
<keyword evidence="2" id="KW-1185">Reference proteome</keyword>
<dbReference type="AlphaFoldDB" id="A0AAV9F6Z4"/>
<name>A0AAV9F6Z4_ACOCL</name>
<dbReference type="Proteomes" id="UP001180020">
    <property type="component" value="Unassembled WGS sequence"/>
</dbReference>
<accession>A0AAV9F6Z4</accession>
<reference evidence="1" key="2">
    <citation type="submission" date="2023-06" db="EMBL/GenBank/DDBJ databases">
        <authorList>
            <person name="Ma L."/>
            <person name="Liu K.-W."/>
            <person name="Li Z."/>
            <person name="Hsiao Y.-Y."/>
            <person name="Qi Y."/>
            <person name="Fu T."/>
            <person name="Tang G."/>
            <person name="Zhang D."/>
            <person name="Sun W.-H."/>
            <person name="Liu D.-K."/>
            <person name="Li Y."/>
            <person name="Chen G.-Z."/>
            <person name="Liu X.-D."/>
            <person name="Liao X.-Y."/>
            <person name="Jiang Y.-T."/>
            <person name="Yu X."/>
            <person name="Hao Y."/>
            <person name="Huang J."/>
            <person name="Zhao X.-W."/>
            <person name="Ke S."/>
            <person name="Chen Y.-Y."/>
            <person name="Wu W.-L."/>
            <person name="Hsu J.-L."/>
            <person name="Lin Y.-F."/>
            <person name="Huang M.-D."/>
            <person name="Li C.-Y."/>
            <person name="Huang L."/>
            <person name="Wang Z.-W."/>
            <person name="Zhao X."/>
            <person name="Zhong W.-Y."/>
            <person name="Peng D.-H."/>
            <person name="Ahmad S."/>
            <person name="Lan S."/>
            <person name="Zhang J.-S."/>
            <person name="Tsai W.-C."/>
            <person name="Van De Peer Y."/>
            <person name="Liu Z.-J."/>
        </authorList>
    </citation>
    <scope>NUCLEOTIDE SEQUENCE</scope>
    <source>
        <strain evidence="1">CP</strain>
        <tissue evidence="1">Leaves</tissue>
    </source>
</reference>
<gene>
    <name evidence="1" type="ORF">QJS10_CPA03g00667</name>
</gene>
<proteinExistence type="predicted"/>
<comment type="caution">
    <text evidence="1">The sequence shown here is derived from an EMBL/GenBank/DDBJ whole genome shotgun (WGS) entry which is preliminary data.</text>
</comment>
<sequence length="59" mass="6303">MAFSDLDKVLGSNRILSMAGDLLNEENQKTLGLLKVEDLKDVKSVGDELQGIGGAATRK</sequence>
<dbReference type="EMBL" id="JAUJYO010000003">
    <property type="protein sequence ID" value="KAK1321377.1"/>
    <property type="molecule type" value="Genomic_DNA"/>
</dbReference>
<protein>
    <submittedName>
        <fullName evidence="1">Uncharacterized protein</fullName>
    </submittedName>
</protein>
<organism evidence="1 2">
    <name type="scientific">Acorus calamus</name>
    <name type="common">Sweet flag</name>
    <dbReference type="NCBI Taxonomy" id="4465"/>
    <lineage>
        <taxon>Eukaryota</taxon>
        <taxon>Viridiplantae</taxon>
        <taxon>Streptophyta</taxon>
        <taxon>Embryophyta</taxon>
        <taxon>Tracheophyta</taxon>
        <taxon>Spermatophyta</taxon>
        <taxon>Magnoliopsida</taxon>
        <taxon>Liliopsida</taxon>
        <taxon>Acoraceae</taxon>
        <taxon>Acorus</taxon>
    </lineage>
</organism>
<evidence type="ECO:0000313" key="2">
    <source>
        <dbReference type="Proteomes" id="UP001180020"/>
    </source>
</evidence>
<evidence type="ECO:0000313" key="1">
    <source>
        <dbReference type="EMBL" id="KAK1321377.1"/>
    </source>
</evidence>